<dbReference type="AlphaFoldDB" id="A0A445D868"/>
<dbReference type="GO" id="GO:0006355">
    <property type="term" value="P:regulation of DNA-templated transcription"/>
    <property type="evidence" value="ECO:0007669"/>
    <property type="project" value="UniProtKB-UniRule"/>
</dbReference>
<organism evidence="2 3">
    <name type="scientific">Arachis hypogaea</name>
    <name type="common">Peanut</name>
    <dbReference type="NCBI Taxonomy" id="3818"/>
    <lineage>
        <taxon>Eukaryota</taxon>
        <taxon>Viridiplantae</taxon>
        <taxon>Streptophyta</taxon>
        <taxon>Embryophyta</taxon>
        <taxon>Tracheophyta</taxon>
        <taxon>Spermatophyta</taxon>
        <taxon>Magnoliopsida</taxon>
        <taxon>eudicotyledons</taxon>
        <taxon>Gunneridae</taxon>
        <taxon>Pentapetalae</taxon>
        <taxon>rosids</taxon>
        <taxon>fabids</taxon>
        <taxon>Fabales</taxon>
        <taxon>Fabaceae</taxon>
        <taxon>Papilionoideae</taxon>
        <taxon>50 kb inversion clade</taxon>
        <taxon>dalbergioids sensu lato</taxon>
        <taxon>Dalbergieae</taxon>
        <taxon>Pterocarpus clade</taxon>
        <taxon>Arachis</taxon>
    </lineage>
</organism>
<dbReference type="Proteomes" id="UP000289738">
    <property type="component" value="Chromosome A05"/>
</dbReference>
<proteinExistence type="inferred from homology"/>
<dbReference type="EMBL" id="SDMP01000005">
    <property type="protein sequence ID" value="RYR59467.1"/>
    <property type="molecule type" value="Genomic_DNA"/>
</dbReference>
<keyword evidence="3" id="KW-1185">Reference proteome</keyword>
<gene>
    <name evidence="2" type="ORF">Ahy_A05g025360</name>
</gene>
<keyword evidence="1" id="KW-0539">Nucleus</keyword>
<dbReference type="PANTHER" id="PTHR31669:SF283">
    <property type="entry name" value="PROTEIN FAR1-RELATED SEQUENCE"/>
    <property type="match status" value="1"/>
</dbReference>
<evidence type="ECO:0000313" key="2">
    <source>
        <dbReference type="EMBL" id="RYR59467.1"/>
    </source>
</evidence>
<dbReference type="InterPro" id="IPR031052">
    <property type="entry name" value="FHY3/FAR1"/>
</dbReference>
<comment type="subcellular location">
    <subcellularLocation>
        <location evidence="1">Nucleus</location>
    </subcellularLocation>
</comment>
<name>A0A445D868_ARAHY</name>
<sequence length="192" mass="23218">MQRAIEMCMPTTIHRWCIWYIMKTIPNKLNGYKQHEEIEQEMIHVIWNSFTKDAIDRNWNDFVIKFGVRSNKWLSLYEDCHLWIPVYLDHHFWAGMISTQRSESMHACFNKFITRNISLIQFVKEQREREFDAEDFHTVIPCATKSVVEAQFQHVYTHKKFREVQTQFRENVNCITRSMHSTLGFTTYEVVE</sequence>
<protein>
    <recommendedName>
        <fullName evidence="1">Protein FAR1-RELATED SEQUENCE</fullName>
    </recommendedName>
</protein>
<evidence type="ECO:0000256" key="1">
    <source>
        <dbReference type="RuleBase" id="RU367018"/>
    </source>
</evidence>
<accession>A0A445D868</accession>
<evidence type="ECO:0000313" key="3">
    <source>
        <dbReference type="Proteomes" id="UP000289738"/>
    </source>
</evidence>
<reference evidence="2 3" key="1">
    <citation type="submission" date="2019-01" db="EMBL/GenBank/DDBJ databases">
        <title>Sequencing of cultivated peanut Arachis hypogaea provides insights into genome evolution and oil improvement.</title>
        <authorList>
            <person name="Chen X."/>
        </authorList>
    </citation>
    <scope>NUCLEOTIDE SEQUENCE [LARGE SCALE GENOMIC DNA]</scope>
    <source>
        <strain evidence="3">cv. Fuhuasheng</strain>
        <tissue evidence="2">Leaves</tissue>
    </source>
</reference>
<comment type="function">
    <text evidence="1">Putative transcription activator involved in regulating light control of development.</text>
</comment>
<keyword evidence="1" id="KW-0863">Zinc-finger</keyword>
<keyword evidence="1" id="KW-0862">Zinc</keyword>
<keyword evidence="1" id="KW-0479">Metal-binding</keyword>
<dbReference type="PANTHER" id="PTHR31669">
    <property type="entry name" value="PROTEIN FAR1-RELATED SEQUENCE 10-RELATED"/>
    <property type="match status" value="1"/>
</dbReference>
<comment type="caution">
    <text evidence="2">The sequence shown here is derived from an EMBL/GenBank/DDBJ whole genome shotgun (WGS) entry which is preliminary data.</text>
</comment>
<comment type="similarity">
    <text evidence="1">Belongs to the FHY3/FAR1 family.</text>
</comment>
<dbReference type="GO" id="GO:0008270">
    <property type="term" value="F:zinc ion binding"/>
    <property type="evidence" value="ECO:0007669"/>
    <property type="project" value="UniProtKB-UniRule"/>
</dbReference>
<dbReference type="GO" id="GO:0005634">
    <property type="term" value="C:nucleus"/>
    <property type="evidence" value="ECO:0007669"/>
    <property type="project" value="UniProtKB-SubCell"/>
</dbReference>